<reference evidence="2 3" key="1">
    <citation type="submission" date="2023-07" db="EMBL/GenBank/DDBJ databases">
        <title>Novel Shewanella species isolated from Baltic Sea sediments.</title>
        <authorList>
            <person name="Martin-Rodriguez A.J."/>
        </authorList>
    </citation>
    <scope>NUCLEOTIDE SEQUENCE [LARGE SCALE GENOMIC DNA]</scope>
    <source>
        <strain evidence="2 3">SP2S1-2</strain>
    </source>
</reference>
<dbReference type="NCBIfam" id="NF033573">
    <property type="entry name" value="transpos_IS200"/>
    <property type="match status" value="1"/>
</dbReference>
<comment type="caution">
    <text evidence="2">The sequence shown here is derived from an EMBL/GenBank/DDBJ whole genome shotgun (WGS) entry which is preliminary data.</text>
</comment>
<dbReference type="Pfam" id="PF01797">
    <property type="entry name" value="Y1_Tnp"/>
    <property type="match status" value="1"/>
</dbReference>
<accession>A0ABU3FY92</accession>
<evidence type="ECO:0000259" key="1">
    <source>
        <dbReference type="SMART" id="SM01321"/>
    </source>
</evidence>
<dbReference type="PANTHER" id="PTHR33360">
    <property type="entry name" value="TRANSPOSASE FOR INSERTION SEQUENCE ELEMENT IS200"/>
    <property type="match status" value="1"/>
</dbReference>
<name>A0ABU3FY92_9GAMM</name>
<sequence length="145" mass="17214">MGDYRSSSHVYWRCKYHIVWTPKYRFKILKGNLGKELYRSIYILCNMKGCEVLELNVQIDHVHLVVIIPPKLSVSTLMGVLKGRSAIRLFNKFSHVRKKLWGNSFWARGYFVDTVGVNEEIIRRYVRHQDKQDQEHEAQLSLQMM</sequence>
<dbReference type="Gene3D" id="3.30.70.1290">
    <property type="entry name" value="Transposase IS200-like"/>
    <property type="match status" value="1"/>
</dbReference>
<dbReference type="EMBL" id="JAUOES010000007">
    <property type="protein sequence ID" value="MDT3280324.1"/>
    <property type="molecule type" value="Genomic_DNA"/>
</dbReference>
<protein>
    <submittedName>
        <fullName evidence="2">IS200/IS605 family transposase</fullName>
    </submittedName>
</protein>
<dbReference type="RefSeq" id="WP_311899037.1">
    <property type="nucleotide sequence ID" value="NZ_JAUOES010000007.1"/>
</dbReference>
<feature type="domain" description="Transposase IS200-like" evidence="1">
    <location>
        <begin position="11"/>
        <end position="129"/>
    </location>
</feature>
<proteinExistence type="predicted"/>
<gene>
    <name evidence="2" type="primary">tnpA</name>
    <name evidence="2" type="ORF">Q4Q50_08455</name>
</gene>
<dbReference type="InterPro" id="IPR002686">
    <property type="entry name" value="Transposase_17"/>
</dbReference>
<dbReference type="Proteomes" id="UP001249505">
    <property type="component" value="Unassembled WGS sequence"/>
</dbReference>
<organism evidence="2 3">
    <name type="scientific">Shewanella scandinavica</name>
    <dbReference type="NCBI Taxonomy" id="3063538"/>
    <lineage>
        <taxon>Bacteria</taxon>
        <taxon>Pseudomonadati</taxon>
        <taxon>Pseudomonadota</taxon>
        <taxon>Gammaproteobacteria</taxon>
        <taxon>Alteromonadales</taxon>
        <taxon>Shewanellaceae</taxon>
        <taxon>Shewanella</taxon>
    </lineage>
</organism>
<dbReference type="SMART" id="SM01321">
    <property type="entry name" value="Y1_Tnp"/>
    <property type="match status" value="1"/>
</dbReference>
<dbReference type="PANTHER" id="PTHR33360:SF2">
    <property type="entry name" value="TRANSPOSASE FOR INSERTION SEQUENCE ELEMENT IS200"/>
    <property type="match status" value="1"/>
</dbReference>
<evidence type="ECO:0000313" key="2">
    <source>
        <dbReference type="EMBL" id="MDT3280324.1"/>
    </source>
</evidence>
<evidence type="ECO:0000313" key="3">
    <source>
        <dbReference type="Proteomes" id="UP001249505"/>
    </source>
</evidence>
<dbReference type="SUPFAM" id="SSF143422">
    <property type="entry name" value="Transposase IS200-like"/>
    <property type="match status" value="1"/>
</dbReference>
<dbReference type="InterPro" id="IPR036515">
    <property type="entry name" value="Transposase_17_sf"/>
</dbReference>
<keyword evidence="3" id="KW-1185">Reference proteome</keyword>